<gene>
    <name evidence="2" type="ORF">EG244_19715</name>
</gene>
<dbReference type="Proteomes" id="UP000282125">
    <property type="component" value="Unassembled WGS sequence"/>
</dbReference>
<keyword evidence="1" id="KW-0175">Coiled coil</keyword>
<comment type="caution">
    <text evidence="2">The sequence shown here is derived from an EMBL/GenBank/DDBJ whole genome shotgun (WGS) entry which is preliminary data.</text>
</comment>
<sequence>MKYTAGQAATATGISKATITRALKSGRISGKKDESGAWIIDPAELHRVFPAVAGATQVKRLMQRSATPDEAPDFKAFERENQMMREALEAALNREREINADLMADRDHWRQQATALLLSPPKRRSWWPWG</sequence>
<reference evidence="2 3" key="1">
    <citation type="submission" date="2018-11" db="EMBL/GenBank/DDBJ databases">
        <title>Gemmobacter sp. nov., YIM 102744-1 draft genome.</title>
        <authorList>
            <person name="Li G."/>
            <person name="Jiang Y."/>
        </authorList>
    </citation>
    <scope>NUCLEOTIDE SEQUENCE [LARGE SCALE GENOMIC DNA]</scope>
    <source>
        <strain evidence="2 3">YIM 102744-1</strain>
    </source>
</reference>
<evidence type="ECO:0000313" key="3">
    <source>
        <dbReference type="Proteomes" id="UP000282125"/>
    </source>
</evidence>
<dbReference type="OrthoDB" id="7909028at2"/>
<proteinExistence type="predicted"/>
<feature type="coiled-coil region" evidence="1">
    <location>
        <begin position="74"/>
        <end position="105"/>
    </location>
</feature>
<evidence type="ECO:0000313" key="2">
    <source>
        <dbReference type="EMBL" id="RRH68153.1"/>
    </source>
</evidence>
<dbReference type="AlphaFoldDB" id="A0A3P3D132"/>
<name>A0A3P3D132_9RHOB</name>
<accession>A0A3P3D132</accession>
<protein>
    <submittedName>
        <fullName evidence="2">Uncharacterized protein</fullName>
    </submittedName>
</protein>
<evidence type="ECO:0000256" key="1">
    <source>
        <dbReference type="SAM" id="Coils"/>
    </source>
</evidence>
<dbReference type="RefSeq" id="WP_124966860.1">
    <property type="nucleotide sequence ID" value="NZ_RRAZ01000065.1"/>
</dbReference>
<dbReference type="EMBL" id="RRAZ01000065">
    <property type="protein sequence ID" value="RRH68153.1"/>
    <property type="molecule type" value="Genomic_DNA"/>
</dbReference>
<organism evidence="2 3">
    <name type="scientific">Falsigemmobacter faecalis</name>
    <dbReference type="NCBI Taxonomy" id="2488730"/>
    <lineage>
        <taxon>Bacteria</taxon>
        <taxon>Pseudomonadati</taxon>
        <taxon>Pseudomonadota</taxon>
        <taxon>Alphaproteobacteria</taxon>
        <taxon>Rhodobacterales</taxon>
        <taxon>Paracoccaceae</taxon>
        <taxon>Falsigemmobacter</taxon>
    </lineage>
</organism>
<keyword evidence="3" id="KW-1185">Reference proteome</keyword>